<dbReference type="HAMAP" id="MF_01659">
    <property type="entry name" value="MenD"/>
    <property type="match status" value="1"/>
</dbReference>
<organism evidence="10 11">
    <name type="scientific">Thermobaculum terrenum (strain ATCC BAA-798 / CCMEE 7001 / YNP1)</name>
    <dbReference type="NCBI Taxonomy" id="525904"/>
    <lineage>
        <taxon>Bacteria</taxon>
        <taxon>Bacillati</taxon>
        <taxon>Chloroflexota</taxon>
        <taxon>Chloroflexia</taxon>
        <taxon>Candidatus Thermobaculales</taxon>
        <taxon>Candidatus Thermobaculaceae</taxon>
        <taxon>Thermobaculum</taxon>
    </lineage>
</organism>
<dbReference type="InterPro" id="IPR012001">
    <property type="entry name" value="Thiamin_PyroP_enz_TPP-bd_dom"/>
</dbReference>
<proteinExistence type="inferred from homology"/>
<dbReference type="Pfam" id="PF02776">
    <property type="entry name" value="TPP_enzyme_N"/>
    <property type="match status" value="1"/>
</dbReference>
<dbReference type="SUPFAM" id="SSF52467">
    <property type="entry name" value="DHS-like NAD/FAD-binding domain"/>
    <property type="match status" value="1"/>
</dbReference>
<dbReference type="UniPathway" id="UPA01057">
    <property type="reaction ID" value="UER00164"/>
</dbReference>
<dbReference type="GO" id="GO:0070204">
    <property type="term" value="F:2-succinyl-5-enolpyruvyl-6-hydroxy-3-cyclohexene-1-carboxylic-acid synthase activity"/>
    <property type="evidence" value="ECO:0007669"/>
    <property type="project" value="UniProtKB-UniRule"/>
</dbReference>
<keyword evidence="4 7" id="KW-0460">Magnesium</keyword>
<dbReference type="GO" id="GO:0000287">
    <property type="term" value="F:magnesium ion binding"/>
    <property type="evidence" value="ECO:0007669"/>
    <property type="project" value="UniProtKB-UniRule"/>
</dbReference>
<dbReference type="GO" id="GO:0009234">
    <property type="term" value="P:menaquinone biosynthetic process"/>
    <property type="evidence" value="ECO:0007669"/>
    <property type="project" value="UniProtKB-UniRule"/>
</dbReference>
<evidence type="ECO:0000256" key="4">
    <source>
        <dbReference type="ARBA" id="ARBA00022842"/>
    </source>
</evidence>
<dbReference type="Pfam" id="PF02775">
    <property type="entry name" value="TPP_enzyme_C"/>
    <property type="match status" value="1"/>
</dbReference>
<dbReference type="InterPro" id="IPR011766">
    <property type="entry name" value="TPP_enzyme_TPP-bd"/>
</dbReference>
<comment type="catalytic activity">
    <reaction evidence="7">
        <text>isochorismate + 2-oxoglutarate + H(+) = 5-enolpyruvoyl-6-hydroxy-2-succinyl-cyclohex-3-ene-1-carboxylate + CO2</text>
        <dbReference type="Rhea" id="RHEA:25593"/>
        <dbReference type="ChEBI" id="CHEBI:15378"/>
        <dbReference type="ChEBI" id="CHEBI:16526"/>
        <dbReference type="ChEBI" id="CHEBI:16810"/>
        <dbReference type="ChEBI" id="CHEBI:29780"/>
        <dbReference type="ChEBI" id="CHEBI:58818"/>
        <dbReference type="EC" id="2.2.1.9"/>
    </reaction>
</comment>
<dbReference type="PIRSF" id="PIRSF004983">
    <property type="entry name" value="MenD"/>
    <property type="match status" value="1"/>
</dbReference>
<dbReference type="SUPFAM" id="SSF52518">
    <property type="entry name" value="Thiamin diphosphate-binding fold (THDP-binding)"/>
    <property type="match status" value="2"/>
</dbReference>
<feature type="domain" description="Thiamine pyrophosphate enzyme TPP-binding" evidence="8">
    <location>
        <begin position="430"/>
        <end position="559"/>
    </location>
</feature>
<accession>D1CBH6</accession>
<evidence type="ECO:0000256" key="5">
    <source>
        <dbReference type="ARBA" id="ARBA00023052"/>
    </source>
</evidence>
<comment type="pathway">
    <text evidence="7">Quinol/quinone metabolism; 1,4-dihydroxy-2-naphthoate biosynthesis; 1,4-dihydroxy-2-naphthoate from chorismate: step 2/7.</text>
</comment>
<dbReference type="InterPro" id="IPR029035">
    <property type="entry name" value="DHS-like_NAD/FAD-binding_dom"/>
</dbReference>
<reference evidence="11" key="1">
    <citation type="journal article" date="2010" name="Stand. Genomic Sci.">
        <title>Complete genome sequence of 'Thermobaculum terrenum' type strain (YNP1).</title>
        <authorList>
            <person name="Kiss H."/>
            <person name="Cleland D."/>
            <person name="Lapidus A."/>
            <person name="Lucas S."/>
            <person name="Glavina Del Rio T."/>
            <person name="Nolan M."/>
            <person name="Tice H."/>
            <person name="Han C."/>
            <person name="Goodwin L."/>
            <person name="Pitluck S."/>
            <person name="Liolios K."/>
            <person name="Ivanova N."/>
            <person name="Mavromatis K."/>
            <person name="Ovchinnikova G."/>
            <person name="Pati A."/>
            <person name="Chen A."/>
            <person name="Palaniappan K."/>
            <person name="Land M."/>
            <person name="Hauser L."/>
            <person name="Chang Y."/>
            <person name="Jeffries C."/>
            <person name="Lu M."/>
            <person name="Brettin T."/>
            <person name="Detter J."/>
            <person name="Goker M."/>
            <person name="Tindall B."/>
            <person name="Beck B."/>
            <person name="McDermott T."/>
            <person name="Woyke T."/>
            <person name="Bristow J."/>
            <person name="Eisen J."/>
            <person name="Markowitz V."/>
            <person name="Hugenholtz P."/>
            <person name="Kyrpides N."/>
            <person name="Klenk H."/>
            <person name="Cheng J."/>
        </authorList>
    </citation>
    <scope>NUCLEOTIDE SEQUENCE [LARGE SCALE GENOMIC DNA]</scope>
    <source>
        <strain evidence="11">ATCC BAA-798 / YNP1</strain>
    </source>
</reference>
<evidence type="ECO:0000313" key="11">
    <source>
        <dbReference type="Proteomes" id="UP000000323"/>
    </source>
</evidence>
<dbReference type="PANTHER" id="PTHR42916">
    <property type="entry name" value="2-SUCCINYL-5-ENOLPYRUVYL-6-HYDROXY-3-CYCLOHEXENE-1-CARBOXYLATE SYNTHASE"/>
    <property type="match status" value="1"/>
</dbReference>
<comment type="function">
    <text evidence="7">Catalyzes the thiamine diphosphate-dependent decarboxylation of 2-oxoglutarate and the subsequent addition of the resulting succinic semialdehyde-thiamine pyrophosphate anion to isochorismate to yield 2-succinyl-5-enolpyruvyl-6-hydroxy-3-cyclohexene-1-carboxylate (SEPHCHC).</text>
</comment>
<name>D1CBH6_THET1</name>
<dbReference type="CDD" id="cd07037">
    <property type="entry name" value="TPP_PYR_MenD"/>
    <property type="match status" value="1"/>
</dbReference>
<comment type="pathway">
    <text evidence="7">Quinol/quinone metabolism; menaquinone biosynthesis.</text>
</comment>
<evidence type="ECO:0000256" key="7">
    <source>
        <dbReference type="HAMAP-Rule" id="MF_01659"/>
    </source>
</evidence>
<dbReference type="UniPathway" id="UPA00079"/>
<gene>
    <name evidence="7" type="primary">menD</name>
    <name evidence="10" type="ordered locus">Tter_1233</name>
</gene>
<protein>
    <recommendedName>
        <fullName evidence="7">2-succinyl-5-enolpyruvyl-6-hydroxy-3-cyclohexene-1-carboxylate synthase</fullName>
        <shortName evidence="7">SEPHCHC synthase</shortName>
        <ecNumber evidence="7">2.2.1.9</ecNumber>
    </recommendedName>
    <alternativeName>
        <fullName evidence="7">Menaquinone biosynthesis protein MenD</fullName>
    </alternativeName>
</protein>
<comment type="cofactor">
    <cofactor evidence="7">
        <name>Mg(2+)</name>
        <dbReference type="ChEBI" id="CHEBI:18420"/>
    </cofactor>
    <cofactor evidence="7">
        <name>Mn(2+)</name>
        <dbReference type="ChEBI" id="CHEBI:29035"/>
    </cofactor>
</comment>
<evidence type="ECO:0000313" key="10">
    <source>
        <dbReference type="EMBL" id="ACZ42141.1"/>
    </source>
</evidence>
<dbReference type="InterPro" id="IPR029061">
    <property type="entry name" value="THDP-binding"/>
</dbReference>
<evidence type="ECO:0000259" key="9">
    <source>
        <dbReference type="Pfam" id="PF02776"/>
    </source>
</evidence>
<dbReference type="RefSeq" id="WP_012875176.1">
    <property type="nucleotide sequence ID" value="NC_013525.1"/>
</dbReference>
<keyword evidence="3 7" id="KW-0479">Metal-binding</keyword>
<dbReference type="KEGG" id="ttr:Tter_1233"/>
<evidence type="ECO:0000256" key="1">
    <source>
        <dbReference type="ARBA" id="ARBA00022428"/>
    </source>
</evidence>
<evidence type="ECO:0000256" key="3">
    <source>
        <dbReference type="ARBA" id="ARBA00022723"/>
    </source>
</evidence>
<evidence type="ECO:0000256" key="2">
    <source>
        <dbReference type="ARBA" id="ARBA00022679"/>
    </source>
</evidence>
<dbReference type="CDD" id="cd02009">
    <property type="entry name" value="TPP_SHCHC_synthase"/>
    <property type="match status" value="1"/>
</dbReference>
<dbReference type="Gene3D" id="3.40.50.970">
    <property type="match status" value="2"/>
</dbReference>
<comment type="similarity">
    <text evidence="7">Belongs to the TPP enzyme family. MenD subfamily.</text>
</comment>
<dbReference type="GO" id="GO:0030976">
    <property type="term" value="F:thiamine pyrophosphate binding"/>
    <property type="evidence" value="ECO:0007669"/>
    <property type="project" value="UniProtKB-UniRule"/>
</dbReference>
<keyword evidence="5 7" id="KW-0786">Thiamine pyrophosphate</keyword>
<comment type="cofactor">
    <cofactor evidence="7">
        <name>thiamine diphosphate</name>
        <dbReference type="ChEBI" id="CHEBI:58937"/>
    </cofactor>
    <text evidence="7">Binds 1 thiamine pyrophosphate per subunit.</text>
</comment>
<keyword evidence="6 7" id="KW-0464">Manganese</keyword>
<dbReference type="OrthoDB" id="9791859at2"/>
<dbReference type="Proteomes" id="UP000000323">
    <property type="component" value="Chromosome 1"/>
</dbReference>
<dbReference type="InterPro" id="IPR004433">
    <property type="entry name" value="MenaQ_synth_MenD"/>
</dbReference>
<feature type="domain" description="Thiamine pyrophosphate enzyme N-terminal TPP-binding" evidence="9">
    <location>
        <begin position="12"/>
        <end position="124"/>
    </location>
</feature>
<sequence>MSEIGKINLLAARALADELIRCGVEHVCLSPGSRSAPMAIAFAETGRRLWVHFDERSTAFFALGLAKHSRKPVVALCTSGTASSNFYPAVIEASYSATPLIVITCDRPPELVDFGSPQTIDQSKLYGIYPKWHINLPVPSDDFQVDRYLKAVARRAYQTALSFPAGVVHLNFPFREPLIPEEIENRKDDSCEDMHSILTPDLEGTSPLSKASASKISDLLQQSRRGWIVCGYSGGSDHLDSILELSARLGYLLVADRVSNLGIHNVDRSLLISSYDLLLGGDPRYLPEPPEVVLRIGASPTSKNLNRYLRQLDLKFSILLDNFGRWHDPDWAADIVIQSSAKEFVDSVLQFLPDRLNRDVGWLSKWAELDSLVSCKLAETVLGINNALFEGRIFFELSDALPAGSQIFVGNSMPVRDLETYFPFTDKAFHIFANRGANGIDGVLSTATGVAASSGKPVFLVIGDLSFAHDAIALSISVKHSIPIKVILVNNNGGGIFSLLPYRNHEEFFELLFGTPHNLELGRVAGALGVRYHPCSSWQEFRDAVLECQNLEGPDLIEIRTDRDINRKIRADIRQEIQKYIASMNPI</sequence>
<dbReference type="HOGENOM" id="CLU_006051_3_0_0"/>
<keyword evidence="2 7" id="KW-0808">Transferase</keyword>
<dbReference type="Gene3D" id="3.40.50.1220">
    <property type="entry name" value="TPP-binding domain"/>
    <property type="match status" value="1"/>
</dbReference>
<dbReference type="EMBL" id="CP001825">
    <property type="protein sequence ID" value="ACZ42141.1"/>
    <property type="molecule type" value="Genomic_DNA"/>
</dbReference>
<dbReference type="GO" id="GO:0030145">
    <property type="term" value="F:manganese ion binding"/>
    <property type="evidence" value="ECO:0007669"/>
    <property type="project" value="UniProtKB-UniRule"/>
</dbReference>
<keyword evidence="11" id="KW-1185">Reference proteome</keyword>
<dbReference type="PANTHER" id="PTHR42916:SF1">
    <property type="entry name" value="PROTEIN PHYLLO, CHLOROPLASTIC"/>
    <property type="match status" value="1"/>
</dbReference>
<evidence type="ECO:0000256" key="6">
    <source>
        <dbReference type="ARBA" id="ARBA00023211"/>
    </source>
</evidence>
<keyword evidence="1 7" id="KW-0474">Menaquinone biosynthesis</keyword>
<dbReference type="NCBIfam" id="TIGR00173">
    <property type="entry name" value="menD"/>
    <property type="match status" value="1"/>
</dbReference>
<dbReference type="STRING" id="525904.Tter_1233"/>
<dbReference type="eggNOG" id="COG1165">
    <property type="taxonomic scope" value="Bacteria"/>
</dbReference>
<comment type="subunit">
    <text evidence="7">Homodimer.</text>
</comment>
<evidence type="ECO:0000259" key="8">
    <source>
        <dbReference type="Pfam" id="PF02775"/>
    </source>
</evidence>
<dbReference type="EC" id="2.2.1.9" evidence="7"/>
<dbReference type="AlphaFoldDB" id="D1CBH6"/>